<reference evidence="4 5" key="1">
    <citation type="journal article" date="2016" name="Nat. Commun.">
        <title>Thousands of microbial genomes shed light on interconnected biogeochemical processes in an aquifer system.</title>
        <authorList>
            <person name="Anantharaman K."/>
            <person name="Brown C.T."/>
            <person name="Hug L.A."/>
            <person name="Sharon I."/>
            <person name="Castelle C.J."/>
            <person name="Probst A.J."/>
            <person name="Thomas B.C."/>
            <person name="Singh A."/>
            <person name="Wilkins M.J."/>
            <person name="Karaoz U."/>
            <person name="Brodie E.L."/>
            <person name="Williams K.H."/>
            <person name="Hubbard S.S."/>
            <person name="Banfield J.F."/>
        </authorList>
    </citation>
    <scope>NUCLEOTIDE SEQUENCE [LARGE SCALE GENOMIC DNA]</scope>
</reference>
<name>A0A1F8B5M9_9BACT</name>
<evidence type="ECO:0000256" key="1">
    <source>
        <dbReference type="PIRSR" id="PIRSR601310-1"/>
    </source>
</evidence>
<evidence type="ECO:0000313" key="4">
    <source>
        <dbReference type="EMBL" id="OGM59336.1"/>
    </source>
</evidence>
<evidence type="ECO:0000313" key="5">
    <source>
        <dbReference type="Proteomes" id="UP000177501"/>
    </source>
</evidence>
<dbReference type="PANTHER" id="PTHR46648:SF1">
    <property type="entry name" value="ADENOSINE 5'-MONOPHOSPHORAMIDASE HNT1"/>
    <property type="match status" value="1"/>
</dbReference>
<protein>
    <recommendedName>
        <fullName evidence="3">HIT domain-containing protein</fullName>
    </recommendedName>
</protein>
<dbReference type="Gene3D" id="3.30.428.10">
    <property type="entry name" value="HIT-like"/>
    <property type="match status" value="1"/>
</dbReference>
<dbReference type="EMBL" id="MGHA01000033">
    <property type="protein sequence ID" value="OGM59336.1"/>
    <property type="molecule type" value="Genomic_DNA"/>
</dbReference>
<dbReference type="InterPro" id="IPR001310">
    <property type="entry name" value="Histidine_triad_HIT"/>
</dbReference>
<dbReference type="PROSITE" id="PS51084">
    <property type="entry name" value="HIT_2"/>
    <property type="match status" value="1"/>
</dbReference>
<dbReference type="GO" id="GO:0003824">
    <property type="term" value="F:catalytic activity"/>
    <property type="evidence" value="ECO:0007669"/>
    <property type="project" value="InterPro"/>
</dbReference>
<gene>
    <name evidence="4" type="ORF">A2955_00370</name>
</gene>
<comment type="caution">
    <text evidence="2">Lacks conserved residue(s) required for the propagation of feature annotation.</text>
</comment>
<comment type="caution">
    <text evidence="4">The sequence shown here is derived from an EMBL/GenBank/DDBJ whole genome shotgun (WGS) entry which is preliminary data.</text>
</comment>
<dbReference type="STRING" id="1802514.A2955_00370"/>
<dbReference type="PRINTS" id="PR00332">
    <property type="entry name" value="HISTRIAD"/>
</dbReference>
<sequence>MEDCIFCKIVRGEIPSYKVYDDDDFMAFLDIAPLNRGHVQVIPKRHFRWVWDVPNFGDYWEVAKTVALACMKGLGANLVEFLTHGIDVEHAHIWIVPIFNDEAFIKSEERKSFSKEEMENIAEKIISKVKIPDVRS</sequence>
<dbReference type="Pfam" id="PF01230">
    <property type="entry name" value="HIT"/>
    <property type="match status" value="1"/>
</dbReference>
<dbReference type="InterPro" id="IPR036265">
    <property type="entry name" value="HIT-like_sf"/>
</dbReference>
<feature type="domain" description="HIT" evidence="3">
    <location>
        <begin position="5"/>
        <end position="105"/>
    </location>
</feature>
<dbReference type="PANTHER" id="PTHR46648">
    <property type="entry name" value="HIT FAMILY PROTEIN 1"/>
    <property type="match status" value="1"/>
</dbReference>
<dbReference type="GO" id="GO:0009117">
    <property type="term" value="P:nucleotide metabolic process"/>
    <property type="evidence" value="ECO:0007669"/>
    <property type="project" value="TreeGrafter"/>
</dbReference>
<feature type="active site" description="Tele-AMP-histidine intermediate" evidence="1">
    <location>
        <position position="92"/>
    </location>
</feature>
<accession>A0A1F8B5M9</accession>
<dbReference type="InterPro" id="IPR011146">
    <property type="entry name" value="HIT-like"/>
</dbReference>
<proteinExistence type="predicted"/>
<organism evidence="4 5">
    <name type="scientific">Candidatus Woesebacteria bacterium RIFCSPLOWO2_01_FULL_37_19</name>
    <dbReference type="NCBI Taxonomy" id="1802514"/>
    <lineage>
        <taxon>Bacteria</taxon>
        <taxon>Candidatus Woeseibacteriota</taxon>
    </lineage>
</organism>
<dbReference type="SUPFAM" id="SSF54197">
    <property type="entry name" value="HIT-like"/>
    <property type="match status" value="1"/>
</dbReference>
<dbReference type="Proteomes" id="UP000177501">
    <property type="component" value="Unassembled WGS sequence"/>
</dbReference>
<evidence type="ECO:0000259" key="3">
    <source>
        <dbReference type="PROSITE" id="PS51084"/>
    </source>
</evidence>
<dbReference type="AlphaFoldDB" id="A0A1F8B5M9"/>
<evidence type="ECO:0000256" key="2">
    <source>
        <dbReference type="PROSITE-ProRule" id="PRU00464"/>
    </source>
</evidence>